<dbReference type="RefSeq" id="WP_387395925.1">
    <property type="nucleotide sequence ID" value="NZ_JBIAMT010000003.1"/>
</dbReference>
<evidence type="ECO:0000313" key="2">
    <source>
        <dbReference type="Proteomes" id="UP001601442"/>
    </source>
</evidence>
<evidence type="ECO:0000313" key="1">
    <source>
        <dbReference type="EMBL" id="MFF0498475.1"/>
    </source>
</evidence>
<dbReference type="EMBL" id="JBIAMT010000003">
    <property type="protein sequence ID" value="MFF0498475.1"/>
    <property type="molecule type" value="Genomic_DNA"/>
</dbReference>
<reference evidence="1 2" key="1">
    <citation type="submission" date="2024-10" db="EMBL/GenBank/DDBJ databases">
        <title>The Natural Products Discovery Center: Release of the First 8490 Sequenced Strains for Exploring Actinobacteria Biosynthetic Diversity.</title>
        <authorList>
            <person name="Kalkreuter E."/>
            <person name="Kautsar S.A."/>
            <person name="Yang D."/>
            <person name="Bader C.D."/>
            <person name="Teijaro C.N."/>
            <person name="Fluegel L."/>
            <person name="Davis C.M."/>
            <person name="Simpson J.R."/>
            <person name="Lauterbach L."/>
            <person name="Steele A.D."/>
            <person name="Gui C."/>
            <person name="Meng S."/>
            <person name="Li G."/>
            <person name="Viehrig K."/>
            <person name="Ye F."/>
            <person name="Su P."/>
            <person name="Kiefer A.F."/>
            <person name="Nichols A."/>
            <person name="Cepeda A.J."/>
            <person name="Yan W."/>
            <person name="Fan B."/>
            <person name="Jiang Y."/>
            <person name="Adhikari A."/>
            <person name="Zheng C.-J."/>
            <person name="Schuster L."/>
            <person name="Cowan T.M."/>
            <person name="Smanski M.J."/>
            <person name="Chevrette M.G."/>
            <person name="De Carvalho L.P.S."/>
            <person name="Shen B."/>
        </authorList>
    </citation>
    <scope>NUCLEOTIDE SEQUENCE [LARGE SCALE GENOMIC DNA]</scope>
    <source>
        <strain evidence="1 2">NPDC004119</strain>
    </source>
</reference>
<sequence length="83" mass="10193">MTWLRHTDPPPPVVPHVCPYPVRPPADREGWEPDGEHGDLWMCDDCGAIWIVHVDDFFGVRFSDWHRVFWRDWWYRRKYLEKE</sequence>
<evidence type="ECO:0008006" key="3">
    <source>
        <dbReference type="Google" id="ProtNLM"/>
    </source>
</evidence>
<keyword evidence="2" id="KW-1185">Reference proteome</keyword>
<protein>
    <recommendedName>
        <fullName evidence="3">Transcription factor zinc-finger domain-containing protein</fullName>
    </recommendedName>
</protein>
<comment type="caution">
    <text evidence="1">The sequence shown here is derived from an EMBL/GenBank/DDBJ whole genome shotgun (WGS) entry which is preliminary data.</text>
</comment>
<gene>
    <name evidence="1" type="ORF">ACFYU5_18865</name>
</gene>
<organism evidence="1 2">
    <name type="scientific">Nocardia aobensis</name>
    <dbReference type="NCBI Taxonomy" id="257277"/>
    <lineage>
        <taxon>Bacteria</taxon>
        <taxon>Bacillati</taxon>
        <taxon>Actinomycetota</taxon>
        <taxon>Actinomycetes</taxon>
        <taxon>Mycobacteriales</taxon>
        <taxon>Nocardiaceae</taxon>
        <taxon>Nocardia</taxon>
    </lineage>
</organism>
<proteinExistence type="predicted"/>
<accession>A0ABW6P5P7</accession>
<name>A0ABW6P5P7_9NOCA</name>
<dbReference type="Proteomes" id="UP001601442">
    <property type="component" value="Unassembled WGS sequence"/>
</dbReference>